<keyword evidence="2" id="KW-0285">Flavoprotein</keyword>
<dbReference type="InterPro" id="IPR036188">
    <property type="entry name" value="FAD/NAD-bd_sf"/>
</dbReference>
<dbReference type="InParanoid" id="A0A3N4LQY4"/>
<evidence type="ECO:0000259" key="5">
    <source>
        <dbReference type="Pfam" id="PF07992"/>
    </source>
</evidence>
<accession>A0A3N4LQY4</accession>
<feature type="domain" description="FAD/NAD(P)-binding" evidence="5">
    <location>
        <begin position="6"/>
        <end position="300"/>
    </location>
</feature>
<dbReference type="GO" id="GO:0005737">
    <property type="term" value="C:cytoplasm"/>
    <property type="evidence" value="ECO:0007669"/>
    <property type="project" value="TreeGrafter"/>
</dbReference>
<dbReference type="PANTHER" id="PTHR43735:SF3">
    <property type="entry name" value="FERROPTOSIS SUPPRESSOR PROTEIN 1"/>
    <property type="match status" value="1"/>
</dbReference>
<evidence type="ECO:0000256" key="4">
    <source>
        <dbReference type="ARBA" id="ARBA00023002"/>
    </source>
</evidence>
<dbReference type="InterPro" id="IPR023753">
    <property type="entry name" value="FAD/NAD-binding_dom"/>
</dbReference>
<evidence type="ECO:0000313" key="6">
    <source>
        <dbReference type="EMBL" id="RPB25304.1"/>
    </source>
</evidence>
<dbReference type="EMBL" id="ML121538">
    <property type="protein sequence ID" value="RPB25304.1"/>
    <property type="molecule type" value="Genomic_DNA"/>
</dbReference>
<evidence type="ECO:0000256" key="3">
    <source>
        <dbReference type="ARBA" id="ARBA00022827"/>
    </source>
</evidence>
<sequence>MAAPINVVILGSNISGNLMTHYILKHITPATTARPVKVTIISPSTKFYWTIAVPRALLNKPNLLKPEAIQVDIITHLVKNHGPRGDKWEFLEAWARGVDVNRSIVTIEAVDHNVKETIIPYDHLIIATEDELAVVAPFKPHGTTEETLSGLKSWGDKIAESNTILLVGGGPTGVELAGEVKDSYPNKKVILVTSGNVLPMLQPRISLIARNLLEKLGVDVRINTKVTAVNRAPSGQGVEVVLSSGETVPADFFIPTLGQKPNTEFLPKEFLNSHGFVQTTDYLNLPSHPNIWSLGDVTHYEGNRKATTIDPYCQVLTWNLRKVILEEGKVVVGEGAGWSKYKHSLDQMMFVPVGGKQGTGQVKTWRVWSFFVWLLKGRDYMVPWIVNSVSGSSVPKKLKIVA</sequence>
<dbReference type="Proteomes" id="UP000267821">
    <property type="component" value="Unassembled WGS sequence"/>
</dbReference>
<dbReference type="SUPFAM" id="SSF51905">
    <property type="entry name" value="FAD/NAD(P)-binding domain"/>
    <property type="match status" value="2"/>
</dbReference>
<keyword evidence="7" id="KW-1185">Reference proteome</keyword>
<dbReference type="AlphaFoldDB" id="A0A3N4LQY4"/>
<proteinExistence type="inferred from homology"/>
<dbReference type="Pfam" id="PF07992">
    <property type="entry name" value="Pyr_redox_2"/>
    <property type="match status" value="1"/>
</dbReference>
<reference evidence="6 7" key="1">
    <citation type="journal article" date="2018" name="Nat. Ecol. Evol.">
        <title>Pezizomycetes genomes reveal the molecular basis of ectomycorrhizal truffle lifestyle.</title>
        <authorList>
            <person name="Murat C."/>
            <person name="Payen T."/>
            <person name="Noel B."/>
            <person name="Kuo A."/>
            <person name="Morin E."/>
            <person name="Chen J."/>
            <person name="Kohler A."/>
            <person name="Krizsan K."/>
            <person name="Balestrini R."/>
            <person name="Da Silva C."/>
            <person name="Montanini B."/>
            <person name="Hainaut M."/>
            <person name="Levati E."/>
            <person name="Barry K.W."/>
            <person name="Belfiori B."/>
            <person name="Cichocki N."/>
            <person name="Clum A."/>
            <person name="Dockter R.B."/>
            <person name="Fauchery L."/>
            <person name="Guy J."/>
            <person name="Iotti M."/>
            <person name="Le Tacon F."/>
            <person name="Lindquist E.A."/>
            <person name="Lipzen A."/>
            <person name="Malagnac F."/>
            <person name="Mello A."/>
            <person name="Molinier V."/>
            <person name="Miyauchi S."/>
            <person name="Poulain J."/>
            <person name="Riccioni C."/>
            <person name="Rubini A."/>
            <person name="Sitrit Y."/>
            <person name="Splivallo R."/>
            <person name="Traeger S."/>
            <person name="Wang M."/>
            <person name="Zifcakova L."/>
            <person name="Wipf D."/>
            <person name="Zambonelli A."/>
            <person name="Paolocci F."/>
            <person name="Nowrousian M."/>
            <person name="Ottonello S."/>
            <person name="Baldrian P."/>
            <person name="Spatafora J.W."/>
            <person name="Henrissat B."/>
            <person name="Nagy L.G."/>
            <person name="Aury J.M."/>
            <person name="Wincker P."/>
            <person name="Grigoriev I.V."/>
            <person name="Bonfante P."/>
            <person name="Martin F.M."/>
        </authorList>
    </citation>
    <scope>NUCLEOTIDE SEQUENCE [LARGE SCALE GENOMIC DNA]</scope>
    <source>
        <strain evidence="6 7">ATCC MYA-4762</strain>
    </source>
</reference>
<dbReference type="GO" id="GO:0004174">
    <property type="term" value="F:electron-transferring-flavoprotein dehydrogenase activity"/>
    <property type="evidence" value="ECO:0007669"/>
    <property type="project" value="TreeGrafter"/>
</dbReference>
<evidence type="ECO:0000313" key="7">
    <source>
        <dbReference type="Proteomes" id="UP000267821"/>
    </source>
</evidence>
<keyword evidence="3" id="KW-0274">FAD</keyword>
<protein>
    <submittedName>
        <fullName evidence="6">FAD/NAD(P)-binding domain-containing protein</fullName>
    </submittedName>
</protein>
<comment type="similarity">
    <text evidence="1">Belongs to the FAD-dependent oxidoreductase family.</text>
</comment>
<dbReference type="Gene3D" id="3.50.50.100">
    <property type="match status" value="1"/>
</dbReference>
<organism evidence="6 7">
    <name type="scientific">Terfezia boudieri ATCC MYA-4762</name>
    <dbReference type="NCBI Taxonomy" id="1051890"/>
    <lineage>
        <taxon>Eukaryota</taxon>
        <taxon>Fungi</taxon>
        <taxon>Dikarya</taxon>
        <taxon>Ascomycota</taxon>
        <taxon>Pezizomycotina</taxon>
        <taxon>Pezizomycetes</taxon>
        <taxon>Pezizales</taxon>
        <taxon>Pezizaceae</taxon>
        <taxon>Terfezia</taxon>
    </lineage>
</organism>
<dbReference type="OrthoDB" id="202203at2759"/>
<evidence type="ECO:0000256" key="2">
    <source>
        <dbReference type="ARBA" id="ARBA00022630"/>
    </source>
</evidence>
<dbReference type="PANTHER" id="PTHR43735">
    <property type="entry name" value="APOPTOSIS-INDUCING FACTOR 1"/>
    <property type="match status" value="1"/>
</dbReference>
<keyword evidence="4" id="KW-0560">Oxidoreductase</keyword>
<name>A0A3N4LQY4_9PEZI</name>
<dbReference type="STRING" id="1051890.A0A3N4LQY4"/>
<dbReference type="PRINTS" id="PR00368">
    <property type="entry name" value="FADPNR"/>
</dbReference>
<evidence type="ECO:0000256" key="1">
    <source>
        <dbReference type="ARBA" id="ARBA00006442"/>
    </source>
</evidence>
<gene>
    <name evidence="6" type="ORF">L211DRAFT_783531</name>
</gene>
<dbReference type="GO" id="GO:0050660">
    <property type="term" value="F:flavin adenine dinucleotide binding"/>
    <property type="evidence" value="ECO:0007669"/>
    <property type="project" value="TreeGrafter"/>
</dbReference>